<reference evidence="9 10" key="1">
    <citation type="journal article" date="2018" name="Nat. Ecol. Evol.">
        <title>Pezizomycetes genomes reveal the molecular basis of ectomycorrhizal truffle lifestyle.</title>
        <authorList>
            <person name="Murat C."/>
            <person name="Payen T."/>
            <person name="Noel B."/>
            <person name="Kuo A."/>
            <person name="Morin E."/>
            <person name="Chen J."/>
            <person name="Kohler A."/>
            <person name="Krizsan K."/>
            <person name="Balestrini R."/>
            <person name="Da Silva C."/>
            <person name="Montanini B."/>
            <person name="Hainaut M."/>
            <person name="Levati E."/>
            <person name="Barry K.W."/>
            <person name="Belfiori B."/>
            <person name="Cichocki N."/>
            <person name="Clum A."/>
            <person name="Dockter R.B."/>
            <person name="Fauchery L."/>
            <person name="Guy J."/>
            <person name="Iotti M."/>
            <person name="Le Tacon F."/>
            <person name="Lindquist E.A."/>
            <person name="Lipzen A."/>
            <person name="Malagnac F."/>
            <person name="Mello A."/>
            <person name="Molinier V."/>
            <person name="Miyauchi S."/>
            <person name="Poulain J."/>
            <person name="Riccioni C."/>
            <person name="Rubini A."/>
            <person name="Sitrit Y."/>
            <person name="Splivallo R."/>
            <person name="Traeger S."/>
            <person name="Wang M."/>
            <person name="Zifcakova L."/>
            <person name="Wipf D."/>
            <person name="Zambonelli A."/>
            <person name="Paolocci F."/>
            <person name="Nowrousian M."/>
            <person name="Ottonello S."/>
            <person name="Baldrian P."/>
            <person name="Spatafora J.W."/>
            <person name="Henrissat B."/>
            <person name="Nagy L.G."/>
            <person name="Aury J.M."/>
            <person name="Wincker P."/>
            <person name="Grigoriev I.V."/>
            <person name="Bonfante P."/>
            <person name="Martin F.M."/>
        </authorList>
    </citation>
    <scope>NUCLEOTIDE SEQUENCE [LARGE SCALE GENOMIC DNA]</scope>
    <source>
        <strain evidence="9 10">RN42</strain>
    </source>
</reference>
<keyword evidence="3 7" id="KW-0812">Transmembrane</keyword>
<dbReference type="STRING" id="1160509.A0A3N4IC55"/>
<evidence type="ECO:0000313" key="10">
    <source>
        <dbReference type="Proteomes" id="UP000275078"/>
    </source>
</evidence>
<keyword evidence="6 7" id="KW-0472">Membrane</keyword>
<dbReference type="GO" id="GO:0005789">
    <property type="term" value="C:endoplasmic reticulum membrane"/>
    <property type="evidence" value="ECO:0007669"/>
    <property type="project" value="UniProtKB-SubCell"/>
</dbReference>
<name>A0A3N4IC55_ASCIM</name>
<dbReference type="PANTHER" id="PTHR31204:SF1">
    <property type="entry name" value="SIGMA INTRACELLULAR RECEPTOR 2"/>
    <property type="match status" value="1"/>
</dbReference>
<organism evidence="9 10">
    <name type="scientific">Ascobolus immersus RN42</name>
    <dbReference type="NCBI Taxonomy" id="1160509"/>
    <lineage>
        <taxon>Eukaryota</taxon>
        <taxon>Fungi</taxon>
        <taxon>Dikarya</taxon>
        <taxon>Ascomycota</taxon>
        <taxon>Pezizomycotina</taxon>
        <taxon>Pezizomycetes</taxon>
        <taxon>Pezizales</taxon>
        <taxon>Ascobolaceae</taxon>
        <taxon>Ascobolus</taxon>
    </lineage>
</organism>
<evidence type="ECO:0000256" key="2">
    <source>
        <dbReference type="ARBA" id="ARBA00009096"/>
    </source>
</evidence>
<evidence type="ECO:0000256" key="6">
    <source>
        <dbReference type="ARBA" id="ARBA00023136"/>
    </source>
</evidence>
<comment type="subcellular location">
    <subcellularLocation>
        <location evidence="1">Endoplasmic reticulum membrane</location>
        <topology evidence="1">Multi-pass membrane protein</topology>
    </subcellularLocation>
</comment>
<dbReference type="OrthoDB" id="433124at2759"/>
<evidence type="ECO:0000313" key="9">
    <source>
        <dbReference type="EMBL" id="RPA83683.1"/>
    </source>
</evidence>
<comment type="similarity">
    <text evidence="2">Belongs to the TMEM97/sigma-2 receptor family.</text>
</comment>
<feature type="domain" description="EXPERA" evidence="8">
    <location>
        <begin position="9"/>
        <end position="144"/>
    </location>
</feature>
<accession>A0A3N4IC55</accession>
<evidence type="ECO:0000256" key="7">
    <source>
        <dbReference type="PIRNR" id="PIRNR031032"/>
    </source>
</evidence>
<dbReference type="InterPro" id="IPR033118">
    <property type="entry name" value="EXPERA"/>
</dbReference>
<evidence type="ECO:0000256" key="1">
    <source>
        <dbReference type="ARBA" id="ARBA00004477"/>
    </source>
</evidence>
<keyword evidence="5 7" id="KW-1133">Transmembrane helix</keyword>
<dbReference type="AlphaFoldDB" id="A0A3N4IC55"/>
<protein>
    <recommendedName>
        <fullName evidence="7">Efficient mitochondria targeting-associated protein 19</fullName>
    </recommendedName>
</protein>
<feature type="transmembrane region" description="Helical" evidence="7">
    <location>
        <begin position="12"/>
        <end position="32"/>
    </location>
</feature>
<dbReference type="InterPro" id="IPR051987">
    <property type="entry name" value="Sigma-2_receptor-like"/>
</dbReference>
<dbReference type="PANTHER" id="PTHR31204">
    <property type="entry name" value="SIGMA INTRACELLULAR RECEPTOR 2"/>
    <property type="match status" value="1"/>
</dbReference>
<keyword evidence="4 7" id="KW-0256">Endoplasmic reticulum</keyword>
<dbReference type="Pfam" id="PF05241">
    <property type="entry name" value="EBP"/>
    <property type="match status" value="1"/>
</dbReference>
<sequence>MLGLSNSALDKFWTAFLTLNIPIIAFDCIHLFPKAVTPQPVLDLHHWYLDTMKDPLFVKADPWFVSFSTLELFYMLPIVLLSRYLIGKRDPRAALTMLIYGSTGLYSTIPCIVEFAYDKVLTDMEKATLIGSYMSFIFIYGAMIWDSSARINQALVKSGASSKKRQ</sequence>
<feature type="transmembrane region" description="Helical" evidence="7">
    <location>
        <begin position="98"/>
        <end position="117"/>
    </location>
</feature>
<evidence type="ECO:0000256" key="5">
    <source>
        <dbReference type="ARBA" id="ARBA00022989"/>
    </source>
</evidence>
<proteinExistence type="inferred from homology"/>
<dbReference type="PIRSF" id="PIRSF031032">
    <property type="entry name" value="TMP_97_prd"/>
    <property type="match status" value="1"/>
</dbReference>
<evidence type="ECO:0000256" key="3">
    <source>
        <dbReference type="ARBA" id="ARBA00022692"/>
    </source>
</evidence>
<feature type="transmembrane region" description="Helical" evidence="7">
    <location>
        <begin position="63"/>
        <end position="86"/>
    </location>
</feature>
<dbReference type="Proteomes" id="UP000275078">
    <property type="component" value="Unassembled WGS sequence"/>
</dbReference>
<feature type="transmembrane region" description="Helical" evidence="7">
    <location>
        <begin position="129"/>
        <end position="145"/>
    </location>
</feature>
<dbReference type="EMBL" id="ML119663">
    <property type="protein sequence ID" value="RPA83683.1"/>
    <property type="molecule type" value="Genomic_DNA"/>
</dbReference>
<dbReference type="InterPro" id="IPR016964">
    <property type="entry name" value="Sigma2_recept"/>
</dbReference>
<gene>
    <name evidence="9" type="ORF">BJ508DRAFT_413350</name>
</gene>
<evidence type="ECO:0000259" key="8">
    <source>
        <dbReference type="PROSITE" id="PS51751"/>
    </source>
</evidence>
<keyword evidence="10" id="KW-1185">Reference proteome</keyword>
<dbReference type="PROSITE" id="PS51751">
    <property type="entry name" value="EXPERA"/>
    <property type="match status" value="1"/>
</dbReference>
<evidence type="ECO:0000256" key="4">
    <source>
        <dbReference type="ARBA" id="ARBA00022824"/>
    </source>
</evidence>